<keyword evidence="4" id="KW-1133">Transmembrane helix</keyword>
<dbReference type="Proteomes" id="UP000018621">
    <property type="component" value="Segment"/>
</dbReference>
<dbReference type="Pfam" id="PF20155">
    <property type="entry name" value="TMP_3"/>
    <property type="match status" value="1"/>
</dbReference>
<dbReference type="InterPro" id="IPR013491">
    <property type="entry name" value="Tape_meas_N"/>
</dbReference>
<evidence type="ECO:0000256" key="2">
    <source>
        <dbReference type="SAM" id="Coils"/>
    </source>
</evidence>
<feature type="compositionally biased region" description="Low complexity" evidence="3">
    <location>
        <begin position="206"/>
        <end position="219"/>
    </location>
</feature>
<evidence type="ECO:0000313" key="6">
    <source>
        <dbReference type="EMBL" id="AHB12073.1"/>
    </source>
</evidence>
<keyword evidence="7" id="KW-1185">Reference proteome</keyword>
<feature type="transmembrane region" description="Helical" evidence="4">
    <location>
        <begin position="783"/>
        <end position="804"/>
    </location>
</feature>
<dbReference type="EMBL" id="KF626665">
    <property type="protein sequence ID" value="AHB12073.1"/>
    <property type="molecule type" value="Genomic_DNA"/>
</dbReference>
<evidence type="ECO:0000313" key="7">
    <source>
        <dbReference type="Proteomes" id="UP000018621"/>
    </source>
</evidence>
<feature type="transmembrane region" description="Helical" evidence="4">
    <location>
        <begin position="835"/>
        <end position="860"/>
    </location>
</feature>
<evidence type="ECO:0000259" key="5">
    <source>
        <dbReference type="Pfam" id="PF20155"/>
    </source>
</evidence>
<organism evidence="6 7">
    <name type="scientific">Xylella phage Sano</name>
    <dbReference type="NCBI Taxonomy" id="1415148"/>
    <lineage>
        <taxon>Viruses</taxon>
        <taxon>Duplodnaviria</taxon>
        <taxon>Heunggongvirae</taxon>
        <taxon>Uroviricota</taxon>
        <taxon>Caudoviricetes</taxon>
        <taxon>Casjensviridae</taxon>
        <taxon>Sanovirus</taxon>
        <taxon>Sanovirus sano</taxon>
        <taxon>Xylella virus Sano</taxon>
    </lineage>
</organism>
<evidence type="ECO:0000256" key="3">
    <source>
        <dbReference type="SAM" id="MobiDB-lite"/>
    </source>
</evidence>
<keyword evidence="1" id="KW-1188">Viral release from host cell</keyword>
<feature type="coiled-coil region" evidence="2">
    <location>
        <begin position="1010"/>
        <end position="1116"/>
    </location>
</feature>
<evidence type="ECO:0000256" key="1">
    <source>
        <dbReference type="ARBA" id="ARBA00022465"/>
    </source>
</evidence>
<keyword evidence="4" id="KW-0472">Membrane</keyword>
<keyword evidence="2" id="KW-0175">Coiled coil</keyword>
<dbReference type="NCBIfam" id="TIGR02675">
    <property type="entry name" value="tape_meas_nterm"/>
    <property type="match status" value="1"/>
</dbReference>
<reference evidence="6 7" key="1">
    <citation type="journal article" date="2014" name="J. Bacteriol.">
        <title>Characterization of novel virulent broad-host-range phages of Xylella fastidiosa and Xanthomonas.</title>
        <authorList>
            <person name="Ahern S.J."/>
            <person name="Das M."/>
            <person name="Bhowmick T.S."/>
            <person name="Young R."/>
            <person name="Gonzalez C.F."/>
        </authorList>
    </citation>
    <scope>NUCLEOTIDE SEQUENCE [LARGE SCALE GENOMIC DNA]</scope>
</reference>
<feature type="coiled-coil region" evidence="2">
    <location>
        <begin position="1215"/>
        <end position="1242"/>
    </location>
</feature>
<feature type="domain" description="Tape measure protein N-terminal" evidence="5">
    <location>
        <begin position="528"/>
        <end position="709"/>
    </location>
</feature>
<keyword evidence="1" id="KW-1245">Viral tail assembly</keyword>
<feature type="coiled-coil region" evidence="2">
    <location>
        <begin position="901"/>
        <end position="928"/>
    </location>
</feature>
<name>V5Q7K5_9CAUD</name>
<accession>V5Q7K5</accession>
<proteinExistence type="predicted"/>
<sequence>MAAQNEVELIVRAKNLSTKTISQLNDELGKVAENQNEVADANRLAERSFESLKGEQQKLLAIMKSLNDRSRKLEGYAQQEQQVRSLREELARARENLNTLAQQYYNTEKPTKEFTQQLKAAGSEVTRLDASLRNNERRLETSGAKLKEMGVDTTRFSQSQQELNSAVNNSLALYRQSTDNMERYDTAVREVRQQQELAQQEERQQAQAARDSAAAVAQAAKDREEQARKEQRFVELTTNVYRTLAREKEKAAAAGANFRATGTQAAQAARATAAPAVGSGSTLGGAAAGVQAVLEPAKQAVATLDQLEKAVDQLDKEFEALTPDALKAADGIEKLADQSRRLREAAAALKGQGGLADDLARQNTALTASQQRFEEARQEVLRYAEAVERSDRPNDELAASLQRAQAALRQAQADLGRQTEAFNRVQQRAAAAGITLENLNGIEQRLAQNATRVANGQKQVAQTMTQLEQSTAKTSKQLNALNTGQRTALSLYQRTRGQVLSLVSAYVGVFGAINLVNQSVDAAVDRERAMSRLMIANKGDANAAAKEYDYLRKKADELGLAFGPLADSYSRFSVAARDAGMSAEATRYIFESFTEAATVLRLSGEETEGAFRALEQIFSKGYIQAEELRGQLGDRMTGAFNLFAKAIGVSTQELNKMLEKGGEVKAEFVLLAAQTARGIYGPQAKAASNSLLGDINRMSNAWGDLKREIIDGGLGTALRSLFVDLTKFLKSDDGKKFAANLTKVFVAAAEAGKELIDVFAEYDGLIETVANTVAFLVRNFKELIAIMLAIQAARIAIVFTQLATEILKARAATVALNTALGAGTAASAGRAGASLLALIGGPIAALLAIASAGVIIPIYFQMKGELKSNNDKLDVQKTVTELNRGFAASERNLAVLSRDNTEQLEKRVQAAQRLLTIYDEQKKNLADQIAQNTTIRKNQVAIRTAQSTREGDANLPSKQFEAIRQVEAEGKAMEAQLANLERRAAPLRELVASASRDLGIAKSKAAATENDALSAEFKRIQAEADAAAKRAGTDTKAAKAAEAARKKKEAEEKRLAALAERRVRLEEDVAEKLRDIDSDIAQARPDTLEDRLKVIDNKIADRKAELERMIREAEKLNVPDAKKEAQRGLDALPDLEKQQKQLAEQEFYEARINTLLQQRSTSIDTINTLQEAGLLTASEASAQMEEVNARLLPQLEALRLKAVEFMATLGDGPQAQAARANLENLNAQIKAMSVEMSATKRKIVDVFTNGFTNAFMESAAVMSDYLKGIQSAGDAWKSFGDIVLNTIADILVQLAQMIIQQAIFNALKQASESASGGWGAIINAAMSYVKHDGGVVGAASKKRAVPSYVYESAVRYHTGGVAGFAADEVPAVLKKNEEVLTENDPRHRFNGGMAGGSGPAPVDLSIINTIDSESVVAAGANTRAGRQAIFNVIKADRASFKKLLGN</sequence>
<evidence type="ECO:0000256" key="4">
    <source>
        <dbReference type="SAM" id="Phobius"/>
    </source>
</evidence>
<keyword evidence="4" id="KW-0812">Transmembrane</keyword>
<feature type="region of interest" description="Disordered" evidence="3">
    <location>
        <begin position="206"/>
        <end position="227"/>
    </location>
</feature>
<gene>
    <name evidence="6" type="ORF">Sano_53</name>
</gene>
<dbReference type="GO" id="GO:0098003">
    <property type="term" value="P:viral tail assembly"/>
    <property type="evidence" value="ECO:0007669"/>
    <property type="project" value="UniProtKB-KW"/>
</dbReference>
<feature type="coiled-coil region" evidence="2">
    <location>
        <begin position="76"/>
        <end position="103"/>
    </location>
</feature>
<protein>
    <submittedName>
        <fullName evidence="6">Tape measure protein</fullName>
    </submittedName>
</protein>
<feature type="coiled-coil region" evidence="2">
    <location>
        <begin position="297"/>
        <end position="428"/>
    </location>
</feature>